<feature type="chain" id="PRO_5021808441" description="Lipoprotein" evidence="2">
    <location>
        <begin position="24"/>
        <end position="176"/>
    </location>
</feature>
<dbReference type="AlphaFoldDB" id="A0A540WUM5"/>
<dbReference type="PROSITE" id="PS51257">
    <property type="entry name" value="PROKAR_LIPOPROTEIN"/>
    <property type="match status" value="1"/>
</dbReference>
<evidence type="ECO:0000313" key="3">
    <source>
        <dbReference type="EMBL" id="TQF12696.1"/>
    </source>
</evidence>
<dbReference type="RefSeq" id="WP_141645576.1">
    <property type="nucleotide sequence ID" value="NZ_VIFM01000128.1"/>
</dbReference>
<keyword evidence="4" id="KW-1185">Reference proteome</keyword>
<organism evidence="3 4">
    <name type="scientific">Myxococcus llanfairpwllgwyngyllgogerychwyrndrobwllllantysiliogogogochensis</name>
    <dbReference type="NCBI Taxonomy" id="2590453"/>
    <lineage>
        <taxon>Bacteria</taxon>
        <taxon>Pseudomonadati</taxon>
        <taxon>Myxococcota</taxon>
        <taxon>Myxococcia</taxon>
        <taxon>Myxococcales</taxon>
        <taxon>Cystobacterineae</taxon>
        <taxon>Myxococcaceae</taxon>
        <taxon>Myxococcus</taxon>
    </lineage>
</organism>
<reference evidence="3 4" key="1">
    <citation type="submission" date="2019-06" db="EMBL/GenBank/DDBJ databases">
        <authorList>
            <person name="Livingstone P."/>
            <person name="Whitworth D."/>
        </authorList>
    </citation>
    <scope>NUCLEOTIDE SEQUENCE [LARGE SCALE GENOMIC DNA]</scope>
    <source>
        <strain evidence="3 4">AM401</strain>
    </source>
</reference>
<gene>
    <name evidence="3" type="ORF">FJV41_27685</name>
</gene>
<sequence length="176" mass="18319">MRKLVWSGLVLSGLLVGCASAPAKQDPAEPQVEQDVAASPDAESAAPSPGEEAKPAEALPILVRANPQPKDPINIEGARVDGNILTLNVSHGGGCAEHSYTLAWDGTFQQKSGAAPVANLVMIHDANGDRCKAMKFAELRYDLSTVSQTWAAQPGKDSGTVELALPGLSAPVSYSF</sequence>
<accession>A0A540WUM5</accession>
<keyword evidence="2" id="KW-0732">Signal</keyword>
<feature type="compositionally biased region" description="Low complexity" evidence="1">
    <location>
        <begin position="37"/>
        <end position="50"/>
    </location>
</feature>
<evidence type="ECO:0000256" key="1">
    <source>
        <dbReference type="SAM" id="MobiDB-lite"/>
    </source>
</evidence>
<name>A0A540WUM5_9BACT</name>
<dbReference type="EMBL" id="VIFM01000128">
    <property type="protein sequence ID" value="TQF12696.1"/>
    <property type="molecule type" value="Genomic_DNA"/>
</dbReference>
<protein>
    <recommendedName>
        <fullName evidence="5">Lipoprotein</fullName>
    </recommendedName>
</protein>
<feature type="signal peptide" evidence="2">
    <location>
        <begin position="1"/>
        <end position="23"/>
    </location>
</feature>
<feature type="region of interest" description="Disordered" evidence="1">
    <location>
        <begin position="22"/>
        <end position="55"/>
    </location>
</feature>
<proteinExistence type="predicted"/>
<evidence type="ECO:0008006" key="5">
    <source>
        <dbReference type="Google" id="ProtNLM"/>
    </source>
</evidence>
<comment type="caution">
    <text evidence="3">The sequence shown here is derived from an EMBL/GenBank/DDBJ whole genome shotgun (WGS) entry which is preliminary data.</text>
</comment>
<dbReference type="Proteomes" id="UP000315369">
    <property type="component" value="Unassembled WGS sequence"/>
</dbReference>
<evidence type="ECO:0000256" key="2">
    <source>
        <dbReference type="SAM" id="SignalP"/>
    </source>
</evidence>
<dbReference type="OrthoDB" id="5383081at2"/>
<evidence type="ECO:0000313" key="4">
    <source>
        <dbReference type="Proteomes" id="UP000315369"/>
    </source>
</evidence>